<proteinExistence type="predicted"/>
<accession>A0A7S1LNG1</accession>
<organism evidence="2">
    <name type="scientific">Alexandrium catenella</name>
    <name type="common">Red tide dinoflagellate</name>
    <name type="synonym">Gonyaulax catenella</name>
    <dbReference type="NCBI Taxonomy" id="2925"/>
    <lineage>
        <taxon>Eukaryota</taxon>
        <taxon>Sar</taxon>
        <taxon>Alveolata</taxon>
        <taxon>Dinophyceae</taxon>
        <taxon>Gonyaulacales</taxon>
        <taxon>Pyrocystaceae</taxon>
        <taxon>Alexandrium</taxon>
    </lineage>
</organism>
<protein>
    <submittedName>
        <fullName evidence="2">Uncharacterized protein</fullName>
    </submittedName>
</protein>
<feature type="transmembrane region" description="Helical" evidence="1">
    <location>
        <begin position="47"/>
        <end position="67"/>
    </location>
</feature>
<evidence type="ECO:0000313" key="2">
    <source>
        <dbReference type="EMBL" id="CAD9108724.1"/>
    </source>
</evidence>
<dbReference type="AlphaFoldDB" id="A0A7S1LNG1"/>
<keyword evidence="1" id="KW-0472">Membrane</keyword>
<feature type="transmembrane region" description="Helical" evidence="1">
    <location>
        <begin position="12"/>
        <end position="35"/>
    </location>
</feature>
<evidence type="ECO:0000256" key="1">
    <source>
        <dbReference type="SAM" id="Phobius"/>
    </source>
</evidence>
<reference evidence="2" key="1">
    <citation type="submission" date="2021-01" db="EMBL/GenBank/DDBJ databases">
        <authorList>
            <person name="Corre E."/>
            <person name="Pelletier E."/>
            <person name="Niang G."/>
            <person name="Scheremetjew M."/>
            <person name="Finn R."/>
            <person name="Kale V."/>
            <person name="Holt S."/>
            <person name="Cochrane G."/>
            <person name="Meng A."/>
            <person name="Brown T."/>
            <person name="Cohen L."/>
        </authorList>
    </citation>
    <scope>NUCLEOTIDE SEQUENCE</scope>
    <source>
        <strain evidence="2">OF101</strain>
    </source>
</reference>
<dbReference type="EMBL" id="HBGE01018842">
    <property type="protein sequence ID" value="CAD9108724.1"/>
    <property type="molecule type" value="Transcribed_RNA"/>
</dbReference>
<gene>
    <name evidence="2" type="ORF">ACAT0790_LOCUS11252</name>
</gene>
<keyword evidence="1" id="KW-1133">Transmembrane helix</keyword>
<keyword evidence="1" id="KW-0812">Transmembrane</keyword>
<name>A0A7S1LNG1_ALECA</name>
<sequence length="141" mass="15181">MTEAGVAAPIVWAVWAVLFGSLGAIFGVISVLLFGEYADPSGTAFRDTMLAVVFILSGLLCTVHSFIPGLCSGALELFPFHALWHTLSAVSALKSGRVLDAVLMLTDAMERRAAVKLRKRRSLCPLLVRMVKDALPSQFSM</sequence>